<evidence type="ECO:0000256" key="2">
    <source>
        <dbReference type="ARBA" id="ARBA00022603"/>
    </source>
</evidence>
<dbReference type="AlphaFoldDB" id="A0A975HDI4"/>
<keyword evidence="6" id="KW-0238">DNA-binding</keyword>
<evidence type="ECO:0000256" key="4">
    <source>
        <dbReference type="ARBA" id="ARBA00022691"/>
    </source>
</evidence>
<evidence type="ECO:0000259" key="11">
    <source>
        <dbReference type="Pfam" id="PF01555"/>
    </source>
</evidence>
<evidence type="ECO:0000256" key="6">
    <source>
        <dbReference type="ARBA" id="ARBA00023125"/>
    </source>
</evidence>
<dbReference type="GO" id="GO:0032259">
    <property type="term" value="P:methylation"/>
    <property type="evidence" value="ECO:0007669"/>
    <property type="project" value="UniProtKB-KW"/>
</dbReference>
<evidence type="ECO:0000313" key="12">
    <source>
        <dbReference type="EMBL" id="QTH19769.1"/>
    </source>
</evidence>
<evidence type="ECO:0000256" key="3">
    <source>
        <dbReference type="ARBA" id="ARBA00022679"/>
    </source>
</evidence>
<dbReference type="GO" id="GO:0003677">
    <property type="term" value="F:DNA binding"/>
    <property type="evidence" value="ECO:0007669"/>
    <property type="project" value="UniProtKB-KW"/>
</dbReference>
<keyword evidence="4" id="KW-0949">S-adenosyl-L-methionine</keyword>
<reference evidence="12" key="1">
    <citation type="submission" date="2020-07" db="EMBL/GenBank/DDBJ databases">
        <authorList>
            <person name="Camacho E."/>
        </authorList>
    </citation>
    <scope>NUCLEOTIDE SEQUENCE</scope>
    <source>
        <strain evidence="12">MPO218</strain>
    </source>
</reference>
<evidence type="ECO:0000256" key="1">
    <source>
        <dbReference type="ARBA" id="ARBA00010203"/>
    </source>
</evidence>
<proteinExistence type="inferred from homology"/>
<dbReference type="Pfam" id="PF01555">
    <property type="entry name" value="N6_N4_Mtase"/>
    <property type="match status" value="1"/>
</dbReference>
<feature type="region of interest" description="Disordered" evidence="10">
    <location>
        <begin position="88"/>
        <end position="119"/>
    </location>
</feature>
<dbReference type="InterPro" id="IPR029063">
    <property type="entry name" value="SAM-dependent_MTases_sf"/>
</dbReference>
<dbReference type="PRINTS" id="PR00508">
    <property type="entry name" value="S21N4MTFRASE"/>
</dbReference>
<dbReference type="GO" id="GO:0008170">
    <property type="term" value="F:N-methyltransferase activity"/>
    <property type="evidence" value="ECO:0007669"/>
    <property type="project" value="InterPro"/>
</dbReference>
<evidence type="ECO:0000256" key="9">
    <source>
        <dbReference type="RuleBase" id="RU362026"/>
    </source>
</evidence>
<dbReference type="EC" id="2.1.1.-" evidence="9"/>
<evidence type="ECO:0000256" key="8">
    <source>
        <dbReference type="ARBA" id="ARBA00049120"/>
    </source>
</evidence>
<dbReference type="Proteomes" id="UP000664914">
    <property type="component" value="Chromosome"/>
</dbReference>
<evidence type="ECO:0000256" key="7">
    <source>
        <dbReference type="ARBA" id="ARBA00047942"/>
    </source>
</evidence>
<evidence type="ECO:0000256" key="10">
    <source>
        <dbReference type="SAM" id="MobiDB-lite"/>
    </source>
</evidence>
<feature type="domain" description="DNA methylase N-4/N-6" evidence="11">
    <location>
        <begin position="22"/>
        <end position="395"/>
    </location>
</feature>
<dbReference type="EMBL" id="CP059319">
    <property type="protein sequence ID" value="QTH19769.1"/>
    <property type="molecule type" value="Genomic_DNA"/>
</dbReference>
<dbReference type="GO" id="GO:0009007">
    <property type="term" value="F:site-specific DNA-methyltransferase (adenine-specific) activity"/>
    <property type="evidence" value="ECO:0007669"/>
    <property type="project" value="UniProtKB-EC"/>
</dbReference>
<dbReference type="InterPro" id="IPR002941">
    <property type="entry name" value="DNA_methylase_N4/N6"/>
</dbReference>
<keyword evidence="3" id="KW-0808">Transferase</keyword>
<dbReference type="InterPro" id="IPR017985">
    <property type="entry name" value="MeTrfase_CN4_CS"/>
</dbReference>
<name>A0A975HDI4_9SPHN</name>
<dbReference type="InterPro" id="IPR001091">
    <property type="entry name" value="RM_Methyltransferase"/>
</dbReference>
<gene>
    <name evidence="12" type="ORF">HRJ34_15485</name>
</gene>
<organism evidence="12 13">
    <name type="scientific">Rhizorhabdus wittichii</name>
    <dbReference type="NCBI Taxonomy" id="160791"/>
    <lineage>
        <taxon>Bacteria</taxon>
        <taxon>Pseudomonadati</taxon>
        <taxon>Pseudomonadota</taxon>
        <taxon>Alphaproteobacteria</taxon>
        <taxon>Sphingomonadales</taxon>
        <taxon>Sphingomonadaceae</taxon>
        <taxon>Rhizorhabdus</taxon>
    </lineage>
</organism>
<evidence type="ECO:0000256" key="5">
    <source>
        <dbReference type="ARBA" id="ARBA00022747"/>
    </source>
</evidence>
<sequence>MTVTIHIGDVFAELAKLAADSIDCCVTSPPYWGLRDYGVDGQIGLEPTLGEHLDVMVRVFDEVRRVLKPEGTLWLNYGDCYATKPNGRSAADTKAAGNDDRTFRDKPFSTVGPIYPPEPGNPFPEGVGRRGGGNASAGAIYDPDYRKRTTGGLHAERREDAGGRIVAGGLLKPKDLCMIPNRLAIALQDAGWWVRSEIVWGKPNPMPDSSGRYRPSTAHEKIFLLTKSAKSYYDAAAVRMPRAQDEDSNGYPGSLGNGIRVRSTVGNQRRYKMPDGWDTGAGGHGSVHRAGREKGRPAAADAPDDGHRLLRNYEPDLSPIVPPEVWEIATAAFSEAHFATFPPALVAPCLAAGCPVGGTVLDPFGGAGTIGLVADRMQRHAVLIELNPEYAAIARRRLDGDRGGLLDAMEAAE</sequence>
<comment type="similarity">
    <text evidence="1">Belongs to the N(4)/N(6)-methyltransferase family. N(4) subfamily.</text>
</comment>
<comment type="catalytic activity">
    <reaction evidence="8">
        <text>a 2'-deoxycytidine in DNA + S-adenosyl-L-methionine = an N(4)-methyl-2'-deoxycytidine in DNA + S-adenosyl-L-homocysteine + H(+)</text>
        <dbReference type="Rhea" id="RHEA:16857"/>
        <dbReference type="Rhea" id="RHEA-COMP:11369"/>
        <dbReference type="Rhea" id="RHEA-COMP:13674"/>
        <dbReference type="ChEBI" id="CHEBI:15378"/>
        <dbReference type="ChEBI" id="CHEBI:57856"/>
        <dbReference type="ChEBI" id="CHEBI:59789"/>
        <dbReference type="ChEBI" id="CHEBI:85452"/>
        <dbReference type="ChEBI" id="CHEBI:137933"/>
        <dbReference type="EC" id="2.1.1.113"/>
    </reaction>
</comment>
<feature type="compositionally biased region" description="Basic and acidic residues" evidence="10">
    <location>
        <begin position="97"/>
        <end position="107"/>
    </location>
</feature>
<dbReference type="Gene3D" id="3.40.50.150">
    <property type="entry name" value="Vaccinia Virus protein VP39"/>
    <property type="match status" value="1"/>
</dbReference>
<feature type="region of interest" description="Disordered" evidence="10">
    <location>
        <begin position="273"/>
        <end position="305"/>
    </location>
</feature>
<accession>A0A975HDI4</accession>
<dbReference type="GO" id="GO:0009307">
    <property type="term" value="P:DNA restriction-modification system"/>
    <property type="evidence" value="ECO:0007669"/>
    <property type="project" value="UniProtKB-KW"/>
</dbReference>
<protein>
    <recommendedName>
        <fullName evidence="9">Methyltransferase</fullName>
        <ecNumber evidence="9">2.1.1.-</ecNumber>
    </recommendedName>
</protein>
<dbReference type="PROSITE" id="PS00093">
    <property type="entry name" value="N4_MTASE"/>
    <property type="match status" value="1"/>
</dbReference>
<reference evidence="12" key="2">
    <citation type="submission" date="2021-04" db="EMBL/GenBank/DDBJ databases">
        <title>Isolation and genomic analysis of the ibuprofen-degrading bacterium Sphingomonas strain MPO218.</title>
        <authorList>
            <person name="Aulestia M."/>
            <person name="Flores A."/>
            <person name="Mangas E.L."/>
            <person name="Perez-Pulido A.J."/>
            <person name="Santero E."/>
            <person name="Camacho E.M."/>
        </authorList>
    </citation>
    <scope>NUCLEOTIDE SEQUENCE</scope>
    <source>
        <strain evidence="12">MPO218</strain>
    </source>
</reference>
<comment type="catalytic activity">
    <reaction evidence="7">
        <text>a 2'-deoxyadenosine in DNA + S-adenosyl-L-methionine = an N(6)-methyl-2'-deoxyadenosine in DNA + S-adenosyl-L-homocysteine + H(+)</text>
        <dbReference type="Rhea" id="RHEA:15197"/>
        <dbReference type="Rhea" id="RHEA-COMP:12418"/>
        <dbReference type="Rhea" id="RHEA-COMP:12419"/>
        <dbReference type="ChEBI" id="CHEBI:15378"/>
        <dbReference type="ChEBI" id="CHEBI:57856"/>
        <dbReference type="ChEBI" id="CHEBI:59789"/>
        <dbReference type="ChEBI" id="CHEBI:90615"/>
        <dbReference type="ChEBI" id="CHEBI:90616"/>
        <dbReference type="EC" id="2.1.1.72"/>
    </reaction>
</comment>
<keyword evidence="5" id="KW-0680">Restriction system</keyword>
<dbReference type="SUPFAM" id="SSF53335">
    <property type="entry name" value="S-adenosyl-L-methionine-dependent methyltransferases"/>
    <property type="match status" value="1"/>
</dbReference>
<dbReference type="RefSeq" id="WP_208631731.1">
    <property type="nucleotide sequence ID" value="NZ_CP059319.1"/>
</dbReference>
<evidence type="ECO:0000313" key="13">
    <source>
        <dbReference type="Proteomes" id="UP000664914"/>
    </source>
</evidence>
<dbReference type="GO" id="GO:0015667">
    <property type="term" value="F:site-specific DNA-methyltransferase (cytosine-N4-specific) activity"/>
    <property type="evidence" value="ECO:0007669"/>
    <property type="project" value="UniProtKB-EC"/>
</dbReference>
<dbReference type="REBASE" id="484982">
    <property type="entry name" value="M.Swi218ORF15485P"/>
</dbReference>
<keyword evidence="2" id="KW-0489">Methyltransferase</keyword>